<dbReference type="InterPro" id="IPR052518">
    <property type="entry name" value="CHR_Transporter"/>
</dbReference>
<dbReference type="Pfam" id="PF02417">
    <property type="entry name" value="Chromate_transp"/>
    <property type="match status" value="2"/>
</dbReference>
<organism evidence="8 9">
    <name type="scientific">Cupriavidus pauculus</name>
    <dbReference type="NCBI Taxonomy" id="82633"/>
    <lineage>
        <taxon>Bacteria</taxon>
        <taxon>Pseudomonadati</taxon>
        <taxon>Pseudomonadota</taxon>
        <taxon>Betaproteobacteria</taxon>
        <taxon>Burkholderiales</taxon>
        <taxon>Burkholderiaceae</taxon>
        <taxon>Cupriavidus</taxon>
    </lineage>
</organism>
<protein>
    <submittedName>
        <fullName evidence="8">Chromate transporter</fullName>
    </submittedName>
</protein>
<keyword evidence="6 7" id="KW-0472">Membrane</keyword>
<dbReference type="NCBIfam" id="TIGR00937">
    <property type="entry name" value="2A51"/>
    <property type="match status" value="1"/>
</dbReference>
<evidence type="ECO:0000256" key="5">
    <source>
        <dbReference type="ARBA" id="ARBA00022989"/>
    </source>
</evidence>
<evidence type="ECO:0000256" key="1">
    <source>
        <dbReference type="ARBA" id="ARBA00004651"/>
    </source>
</evidence>
<feature type="transmembrane region" description="Helical" evidence="7">
    <location>
        <begin position="205"/>
        <end position="223"/>
    </location>
</feature>
<evidence type="ECO:0000256" key="6">
    <source>
        <dbReference type="ARBA" id="ARBA00023136"/>
    </source>
</evidence>
<dbReference type="GO" id="GO:0015109">
    <property type="term" value="F:chromate transmembrane transporter activity"/>
    <property type="evidence" value="ECO:0007669"/>
    <property type="project" value="InterPro"/>
</dbReference>
<name>A0A3G8HA53_9BURK</name>
<evidence type="ECO:0000256" key="2">
    <source>
        <dbReference type="ARBA" id="ARBA00005262"/>
    </source>
</evidence>
<dbReference type="GO" id="GO:0005886">
    <property type="term" value="C:plasma membrane"/>
    <property type="evidence" value="ECO:0007669"/>
    <property type="project" value="UniProtKB-SubCell"/>
</dbReference>
<dbReference type="OrthoDB" id="8969999at2"/>
<dbReference type="PANTHER" id="PTHR43663:SF1">
    <property type="entry name" value="CHROMATE TRANSPORTER"/>
    <property type="match status" value="1"/>
</dbReference>
<feature type="transmembrane region" description="Helical" evidence="7">
    <location>
        <begin position="269"/>
        <end position="291"/>
    </location>
</feature>
<reference evidence="9" key="1">
    <citation type="submission" date="2018-11" db="EMBL/GenBank/DDBJ databases">
        <title>FDA dAtabase for Regulatory Grade micrObial Sequences (FDA-ARGOS): Supporting development and validation of Infectious Disease Dx tests.</title>
        <authorList>
            <person name="Goldberg B."/>
            <person name="Campos J."/>
            <person name="Tallon L."/>
            <person name="Sadzewicz L."/>
            <person name="Zhao X."/>
            <person name="Vavikolanu K."/>
            <person name="Mehta A."/>
            <person name="Aluvathingal J."/>
            <person name="Nadendla S."/>
            <person name="Geyer C."/>
            <person name="Nandy P."/>
            <person name="Yan Y."/>
            <person name="Sichtig H."/>
        </authorList>
    </citation>
    <scope>NUCLEOTIDE SEQUENCE [LARGE SCALE GENOMIC DNA]</scope>
    <source>
        <strain evidence="9">FDAARGOS_614</strain>
        <plasmid evidence="9">unnamed2</plasmid>
    </source>
</reference>
<feature type="transmembrane region" description="Helical" evidence="7">
    <location>
        <begin position="384"/>
        <end position="400"/>
    </location>
</feature>
<keyword evidence="3" id="KW-1003">Cell membrane</keyword>
<feature type="transmembrane region" description="Helical" evidence="7">
    <location>
        <begin position="235"/>
        <end position="257"/>
    </location>
</feature>
<evidence type="ECO:0000313" key="8">
    <source>
        <dbReference type="EMBL" id="AZG17155.1"/>
    </source>
</evidence>
<comment type="subcellular location">
    <subcellularLocation>
        <location evidence="1">Cell membrane</location>
        <topology evidence="1">Multi-pass membrane protein</topology>
    </subcellularLocation>
</comment>
<dbReference type="Proteomes" id="UP000270411">
    <property type="component" value="Plasmid unnamed2"/>
</dbReference>
<feature type="transmembrane region" description="Helical" evidence="7">
    <location>
        <begin position="130"/>
        <end position="148"/>
    </location>
</feature>
<dbReference type="AlphaFoldDB" id="A0A3G8HA53"/>
<feature type="transmembrane region" description="Helical" evidence="7">
    <location>
        <begin position="95"/>
        <end position="118"/>
    </location>
</feature>
<accession>A0A3G8HA53</accession>
<evidence type="ECO:0000256" key="7">
    <source>
        <dbReference type="SAM" id="Phobius"/>
    </source>
</evidence>
<keyword evidence="5 7" id="KW-1133">Transmembrane helix</keyword>
<gene>
    <name evidence="8" type="ORF">EHF44_27170</name>
</gene>
<dbReference type="RefSeq" id="WP_124686884.1">
    <property type="nucleotide sequence ID" value="NZ_CP033971.1"/>
</dbReference>
<dbReference type="PANTHER" id="PTHR43663">
    <property type="entry name" value="CHROMATE TRANSPORT PROTEIN-RELATED"/>
    <property type="match status" value="1"/>
</dbReference>
<geneLocation type="plasmid" evidence="8">
    <name>unnamed2</name>
</geneLocation>
<keyword evidence="8" id="KW-0614">Plasmid</keyword>
<dbReference type="InterPro" id="IPR014047">
    <property type="entry name" value="Chr_Tranpt_l_chain"/>
</dbReference>
<dbReference type="InterPro" id="IPR003370">
    <property type="entry name" value="Chromate_transpt"/>
</dbReference>
<feature type="transmembrane region" description="Helical" evidence="7">
    <location>
        <begin position="358"/>
        <end position="377"/>
    </location>
</feature>
<feature type="transmembrane region" description="Helical" evidence="7">
    <location>
        <begin position="160"/>
        <end position="193"/>
    </location>
</feature>
<feature type="transmembrane region" description="Helical" evidence="7">
    <location>
        <begin position="27"/>
        <end position="48"/>
    </location>
</feature>
<dbReference type="PIRSF" id="PIRSF004810">
    <property type="entry name" value="ChrA"/>
    <property type="match status" value="1"/>
</dbReference>
<proteinExistence type="inferred from homology"/>
<evidence type="ECO:0000256" key="4">
    <source>
        <dbReference type="ARBA" id="ARBA00022692"/>
    </source>
</evidence>
<dbReference type="EMBL" id="CP033971">
    <property type="protein sequence ID" value="AZG17155.1"/>
    <property type="molecule type" value="Genomic_DNA"/>
</dbReference>
<dbReference type="KEGG" id="cpau:EHF44_27170"/>
<sequence length="402" mass="42930">MLPTPPSNVVVPPPPERELPRYTLQQLVLYFLRLGALGFGGPVALAGYMHRDLVEQRGWVSDADYREGLALAQLAPGPLAAQLAIYLGYVHYRVTGATLVGIAFVLPSFLMVLALGWAYVRFNGLAWMQAVFYGVGAAVIGIIAISAYKLTRKSVGTDWLLWAIYLVLAVVTVVTESEMAWMFLAAGVLVWFWRAPPRWLRRGSLHAMAAVPVPAAAGALGYVDWPLLAQVGVFFAKAGAFVFGSGLAIVPFLYGGVVTEHQWLNDKQFVDAVAVAMITPGPVVITVGFIGYLVAGLPGACVAAGATFLPCYLFTVLPAPYFKKYGRLPAILAFVDGVTAAAIGAITGAVIVLARRSIIDLPTALLALAAVVLLLRFKKLSEPMIVAGAALIGLLVYPLLRH</sequence>
<feature type="transmembrane region" description="Helical" evidence="7">
    <location>
        <begin position="69"/>
        <end position="89"/>
    </location>
</feature>
<evidence type="ECO:0000256" key="3">
    <source>
        <dbReference type="ARBA" id="ARBA00022475"/>
    </source>
</evidence>
<keyword evidence="4 7" id="KW-0812">Transmembrane</keyword>
<comment type="similarity">
    <text evidence="2">Belongs to the chromate ion transporter (CHR) (TC 2.A.51) family.</text>
</comment>
<feature type="transmembrane region" description="Helical" evidence="7">
    <location>
        <begin position="297"/>
        <end position="319"/>
    </location>
</feature>
<feature type="transmembrane region" description="Helical" evidence="7">
    <location>
        <begin position="331"/>
        <end position="352"/>
    </location>
</feature>
<evidence type="ECO:0000313" key="9">
    <source>
        <dbReference type="Proteomes" id="UP000270411"/>
    </source>
</evidence>